<dbReference type="KEGG" id="cdeu:CNBG_4632"/>
<dbReference type="Pfam" id="PF02194">
    <property type="entry name" value="PXA"/>
    <property type="match status" value="1"/>
</dbReference>
<organism evidence="3 4">
    <name type="scientific">Cryptococcus deuterogattii (strain R265)</name>
    <name type="common">Cryptococcus gattii VGII (strain R265)</name>
    <dbReference type="NCBI Taxonomy" id="294750"/>
    <lineage>
        <taxon>Eukaryota</taxon>
        <taxon>Fungi</taxon>
        <taxon>Dikarya</taxon>
        <taxon>Basidiomycota</taxon>
        <taxon>Agaricomycotina</taxon>
        <taxon>Tremellomycetes</taxon>
        <taxon>Tremellales</taxon>
        <taxon>Cryptococcaceae</taxon>
        <taxon>Cryptococcus</taxon>
        <taxon>Cryptococcus gattii species complex</taxon>
    </lineage>
</organism>
<feature type="region of interest" description="Disordered" evidence="1">
    <location>
        <begin position="1"/>
        <end position="26"/>
    </location>
</feature>
<sequence length="476" mass="52918">MPIRPQGYSLCKDATSSSVPTLSQPPASTRLPAHLPLYHRLLFPHHPLGEPLPQLVIGNGPEIDLLNERIYNLVALALRGYILSWYTRFSKDRALVPSIHSTIIHPILSPILTSVYDNPERVMKWILRDLLCSVEIHVKVYWQAKAALGAGTLGDRYHARLPLPSVTASSSLAPHSPVDPTYTLSPEYLTSLSVALIQPTETEEERPQMGLQGLMIREVLARAILAGGMRRICFGWFWYGLILKLLGEPGDPFPWRRTTPQKQDEPESLHQLVLSYTRTIISLFTTIYSAIVALIAVYTAAPPPSPEYEGCTDTLMGMIREILGVDGYAGIEAKKWRKRTVWGGVEMVVGLTSPVLDRIISHLLSSQLTSKLSFRLIDLAERILFPLDGYPGPTPIDPTPDEAADMRDKAEKRIGEIIPKPLRVIFCPEDKDVSRLMEWMSDAGCNAHLVGMMLVSLVATLLPDLVDKTNSEDGQL</sequence>
<evidence type="ECO:0000259" key="2">
    <source>
        <dbReference type="Pfam" id="PF02194"/>
    </source>
</evidence>
<evidence type="ECO:0000256" key="1">
    <source>
        <dbReference type="SAM" id="MobiDB-lite"/>
    </source>
</evidence>
<accession>A0A095CHB7</accession>
<dbReference type="VEuPathDB" id="FungiDB:CNBG_4632"/>
<dbReference type="OMA" id="PWFIQKT"/>
<evidence type="ECO:0000313" key="4">
    <source>
        <dbReference type="Proteomes" id="UP000029445"/>
    </source>
</evidence>
<reference evidence="3 4" key="1">
    <citation type="journal article" date="2011" name="MBio">
        <title>Genome variation in Cryptococcus gattii, an emerging pathogen of immunocompetent hosts.</title>
        <authorList>
            <person name="D'Souza C.A."/>
            <person name="Kronstad J.W."/>
            <person name="Taylor G."/>
            <person name="Warren R."/>
            <person name="Yuen M."/>
            <person name="Hu G."/>
            <person name="Jung W.H."/>
            <person name="Sham A."/>
            <person name="Kidd S.E."/>
            <person name="Tangen K."/>
            <person name="Lee N."/>
            <person name="Zeilmaker T."/>
            <person name="Sawkins J."/>
            <person name="McVicker G."/>
            <person name="Shah S."/>
            <person name="Gnerre S."/>
            <person name="Griggs A."/>
            <person name="Zeng Q."/>
            <person name="Bartlett K."/>
            <person name="Li W."/>
            <person name="Wang X."/>
            <person name="Heitman J."/>
            <person name="Stajich J.E."/>
            <person name="Fraser J.A."/>
            <person name="Meyer W."/>
            <person name="Carter D."/>
            <person name="Schein J."/>
            <person name="Krzywinski M."/>
            <person name="Kwon-Chung K.J."/>
            <person name="Varma A."/>
            <person name="Wang J."/>
            <person name="Brunham R."/>
            <person name="Fyfe M."/>
            <person name="Ouellette B.F."/>
            <person name="Siddiqui A."/>
            <person name="Marra M."/>
            <person name="Jones S."/>
            <person name="Holt R."/>
            <person name="Birren B.W."/>
            <person name="Galagan J.E."/>
            <person name="Cuomo C.A."/>
        </authorList>
    </citation>
    <scope>NUCLEOTIDE SEQUENCE [LARGE SCALE GENOMIC DNA]</scope>
    <source>
        <strain evidence="3 4">R265</strain>
    </source>
</reference>
<dbReference type="RefSeq" id="XP_062884514.1">
    <property type="nucleotide sequence ID" value="XM_063028559.1"/>
</dbReference>
<reference evidence="3 4" key="2">
    <citation type="journal article" date="2018" name="Proc. Natl. Acad. Sci.">
        <title>RNAi is a critical determinant of centromere evolution in closely related fungi.</title>
        <authorList>
            <person name="Yadav V."/>
            <person name="Sun S."/>
            <person name="Billmyre R.B."/>
            <person name="Thimmappa B.C."/>
            <person name="Shea T."/>
            <person name="Lintner R."/>
            <person name="Bakkeren G."/>
            <person name="Cuomo C.A."/>
            <person name="Heitman J."/>
            <person name="Sanyal K."/>
        </authorList>
    </citation>
    <scope>NUCLEOTIDE SEQUENCE [LARGE SCALE GENOMIC DNA]</scope>
    <source>
        <strain evidence="3 4">R265</strain>
    </source>
</reference>
<dbReference type="OrthoDB" id="431557at2759"/>
<feature type="compositionally biased region" description="Polar residues" evidence="1">
    <location>
        <begin position="14"/>
        <end position="26"/>
    </location>
</feature>
<dbReference type="GeneID" id="88180834"/>
<dbReference type="HOGENOM" id="CLU_032678_0_0_1"/>
<name>A0A095CHB7_CRYD2</name>
<gene>
    <name evidence="3" type="ORF">CNBG_4632</name>
</gene>
<feature type="domain" description="PXA" evidence="2">
    <location>
        <begin position="66"/>
        <end position="245"/>
    </location>
</feature>
<dbReference type="AlphaFoldDB" id="A0A095CHB7"/>
<protein>
    <recommendedName>
        <fullName evidence="2">PXA domain-containing protein</fullName>
    </recommendedName>
</protein>
<dbReference type="EMBL" id="CP025760">
    <property type="protein sequence ID" value="KGB78794.1"/>
    <property type="molecule type" value="Genomic_DNA"/>
</dbReference>
<evidence type="ECO:0000313" key="3">
    <source>
        <dbReference type="EMBL" id="KGB78794.1"/>
    </source>
</evidence>
<keyword evidence="4" id="KW-1185">Reference proteome</keyword>
<dbReference type="Proteomes" id="UP000029445">
    <property type="component" value="Chromosome 2"/>
</dbReference>
<proteinExistence type="predicted"/>
<dbReference type="STRING" id="294750.A0A095CHB7"/>
<dbReference type="InterPro" id="IPR003114">
    <property type="entry name" value="Phox_assoc"/>
</dbReference>